<proteinExistence type="predicted"/>
<evidence type="ECO:0000313" key="1">
    <source>
        <dbReference type="EnsemblPlants" id="AVESA.00010b.r2.5CG0879660.1.CDS"/>
    </source>
</evidence>
<accession>A0ACD5Y377</accession>
<dbReference type="EnsemblPlants" id="AVESA.00010b.r2.5CG0879660.1">
    <property type="protein sequence ID" value="AVESA.00010b.r2.5CG0879660.1.CDS"/>
    <property type="gene ID" value="AVESA.00010b.r2.5CG0879660"/>
</dbReference>
<reference evidence="1" key="2">
    <citation type="submission" date="2025-09" db="UniProtKB">
        <authorList>
            <consortium name="EnsemblPlants"/>
        </authorList>
    </citation>
    <scope>IDENTIFICATION</scope>
</reference>
<reference evidence="1" key="1">
    <citation type="submission" date="2021-05" db="EMBL/GenBank/DDBJ databases">
        <authorList>
            <person name="Scholz U."/>
            <person name="Mascher M."/>
            <person name="Fiebig A."/>
        </authorList>
    </citation>
    <scope>NUCLEOTIDE SEQUENCE [LARGE SCALE GENOMIC DNA]</scope>
</reference>
<keyword evidence="2" id="KW-1185">Reference proteome</keyword>
<sequence>MGELRWQIKCRGVISMHGSAQSKSSTVRSLYRSIMYKREKINGVEFQNHRWVHVVHPFSLIDFSRRLFLDLSSYGFYDDDIKKLLYNLDIDHQTEDAIQEVFKMDEQYLVEECRRFLHENDCLIVIDGLQSMGDWDMIKSTFLSEPIEGCILIITNEECVATHCVDNKDRALNSNCEIVEGLTLSSRMEEARDWTNSFELLRAEDFAIAILIKGPGVVPVWGIAGVGKSALVKSVYYRLMLGLHPIYLQARDFRDEPQLWKFTAYSWVDVSHPFNLTEFSLRLLLDFHSDDLQAKETAIVGIIEGNDPIQWCRRFLHEHECFVVVDGLWSTDDWDLIKATFLSQPIAGNIIVITNEGSVAKHCVDNRDDSHVVNVQGLHPQSAFQLFKEMVASNGKQLAPDDMPQSKLIVEKCGGIPKLVVAIGNHSLMSSPSFLKSLNDDFMGKLETDVGFHGLRNLFSWMQSYFDACSDSLKPCIFYLSVFSANQNIRRKRLLRRWVAEGYSRDTFNSTAEENGEKLFSELVGLSIIKHMENLYQVNGFFHEYIISRPMEDNLVFALEGRCSLNSQRAGQHLTIRPNWDRDMNVFQNIDFSRLRSLTVFGPWCPFFLSTNINMILLRVLDLEDTSGVKDDDLDKIGKLLPRLKFLSLRGCREVSRLPNSIGDLRQLQTLDMRHTSIDALPQAIIKLQRLQYIRAGTTIKPFDEGGTVTSLPATDEDVTPEIAEDHAEPETTTPAPAEHGEDKATVTTLVEDSDGIAPSQAAAAEGMVHTSTRSRSRRHSLLSSWLSKFCQRRGLLDNGVVGLPAGFVHLMALHTLGVINVRGEGGKGILKELKKLTQLRKLGLCGVNQENWNEFCSLISGHGHLESLSVHVDKDKDECTFCCFDDISQPPKTLKSLKLYGHVCTLPGWIKQHPNLEKLCLEMTRFTQEDIHVFDDLGENILHRLLVRPIQDGELHFSLSPHDHSFYNFEVLEIDCTSRLHVKFGPWMAACVSLLLVHCSSGSSFQVCGLEDLLCLDEVWLKGSYSNALKKDLQQQLSKHPRKPVLKLVQPRSS</sequence>
<organism evidence="1 2">
    <name type="scientific">Avena sativa</name>
    <name type="common">Oat</name>
    <dbReference type="NCBI Taxonomy" id="4498"/>
    <lineage>
        <taxon>Eukaryota</taxon>
        <taxon>Viridiplantae</taxon>
        <taxon>Streptophyta</taxon>
        <taxon>Embryophyta</taxon>
        <taxon>Tracheophyta</taxon>
        <taxon>Spermatophyta</taxon>
        <taxon>Magnoliopsida</taxon>
        <taxon>Liliopsida</taxon>
        <taxon>Poales</taxon>
        <taxon>Poaceae</taxon>
        <taxon>BOP clade</taxon>
        <taxon>Pooideae</taxon>
        <taxon>Poodae</taxon>
        <taxon>Poeae</taxon>
        <taxon>Poeae Chloroplast Group 1 (Aveneae type)</taxon>
        <taxon>Aveninae</taxon>
        <taxon>Avena</taxon>
    </lineage>
</organism>
<evidence type="ECO:0000313" key="2">
    <source>
        <dbReference type="Proteomes" id="UP001732700"/>
    </source>
</evidence>
<protein>
    <submittedName>
        <fullName evidence="1">Uncharacterized protein</fullName>
    </submittedName>
</protein>
<name>A0ACD5Y377_AVESA</name>
<dbReference type="Proteomes" id="UP001732700">
    <property type="component" value="Chromosome 5C"/>
</dbReference>